<accession>A0A0D2AW88</accession>
<dbReference type="AlphaFoldDB" id="A0A0D2AW88"/>
<name>A0A0D2AW88_9EURO</name>
<proteinExistence type="predicted"/>
<protein>
    <submittedName>
        <fullName evidence="2">Uncharacterized protein</fullName>
    </submittedName>
</protein>
<gene>
    <name evidence="2" type="ORF">PV06_05073</name>
</gene>
<dbReference type="EMBL" id="KN847335">
    <property type="protein sequence ID" value="KIW44031.1"/>
    <property type="molecule type" value="Genomic_DNA"/>
</dbReference>
<dbReference type="OrthoDB" id="4158312at2759"/>
<evidence type="ECO:0000256" key="1">
    <source>
        <dbReference type="SAM" id="Phobius"/>
    </source>
</evidence>
<evidence type="ECO:0000313" key="3">
    <source>
        <dbReference type="Proteomes" id="UP000053342"/>
    </source>
</evidence>
<dbReference type="RefSeq" id="XP_016264247.1">
    <property type="nucleotide sequence ID" value="XM_016406041.1"/>
</dbReference>
<reference evidence="2 3" key="1">
    <citation type="submission" date="2015-01" db="EMBL/GenBank/DDBJ databases">
        <title>The Genome Sequence of Exophiala oligosperma CBS72588.</title>
        <authorList>
            <consortium name="The Broad Institute Genomics Platform"/>
            <person name="Cuomo C."/>
            <person name="de Hoog S."/>
            <person name="Gorbushina A."/>
            <person name="Stielow B."/>
            <person name="Teixiera M."/>
            <person name="Abouelleil A."/>
            <person name="Chapman S.B."/>
            <person name="Priest M."/>
            <person name="Young S.K."/>
            <person name="Wortman J."/>
            <person name="Nusbaum C."/>
            <person name="Birren B."/>
        </authorList>
    </citation>
    <scope>NUCLEOTIDE SEQUENCE [LARGE SCALE GENOMIC DNA]</scope>
    <source>
        <strain evidence="2 3">CBS 72588</strain>
    </source>
</reference>
<dbReference type="GeneID" id="27357147"/>
<organism evidence="2 3">
    <name type="scientific">Exophiala oligosperma</name>
    <dbReference type="NCBI Taxonomy" id="215243"/>
    <lineage>
        <taxon>Eukaryota</taxon>
        <taxon>Fungi</taxon>
        <taxon>Dikarya</taxon>
        <taxon>Ascomycota</taxon>
        <taxon>Pezizomycotina</taxon>
        <taxon>Eurotiomycetes</taxon>
        <taxon>Chaetothyriomycetidae</taxon>
        <taxon>Chaetothyriales</taxon>
        <taxon>Herpotrichiellaceae</taxon>
        <taxon>Exophiala</taxon>
    </lineage>
</organism>
<dbReference type="HOGENOM" id="CLU_191093_0_0_1"/>
<keyword evidence="1" id="KW-0472">Membrane</keyword>
<keyword evidence="1" id="KW-1133">Transmembrane helix</keyword>
<feature type="transmembrane region" description="Helical" evidence="1">
    <location>
        <begin position="24"/>
        <end position="40"/>
    </location>
</feature>
<dbReference type="Proteomes" id="UP000053342">
    <property type="component" value="Unassembled WGS sequence"/>
</dbReference>
<evidence type="ECO:0000313" key="2">
    <source>
        <dbReference type="EMBL" id="KIW44031.1"/>
    </source>
</evidence>
<dbReference type="VEuPathDB" id="FungiDB:PV06_05073"/>
<sequence>MSSQPQSSIPGYRPAPFLTRGKKLVLLSIFFVPVVSYAWLKRLEAKSKEQTRLLEEEGRRNWIQENQRFNRKDLSVAVGRSGGGV</sequence>
<keyword evidence="3" id="KW-1185">Reference proteome</keyword>
<keyword evidence="1" id="KW-0812">Transmembrane</keyword>